<keyword evidence="6" id="KW-0299">Galactose metabolism</keyword>
<evidence type="ECO:0000256" key="11">
    <source>
        <dbReference type="PIRSR" id="PIRSR000808-4"/>
    </source>
</evidence>
<comment type="cofactor">
    <cofactor evidence="10">
        <name>Zn(2+)</name>
        <dbReference type="ChEBI" id="CHEBI:29105"/>
    </cofactor>
    <text evidence="10">Binds 1 zinc ion per subunit.</text>
</comment>
<dbReference type="OrthoDB" id="9769064at2"/>
<comment type="similarity">
    <text evidence="1">Belongs to the galactose-1-phosphate uridylyltransferase type 1 family.</text>
</comment>
<feature type="binding site" evidence="10">
    <location>
        <position position="164"/>
    </location>
    <ligand>
        <name>Zn(2+)</name>
        <dbReference type="ChEBI" id="CHEBI:29105"/>
    </ligand>
</feature>
<dbReference type="NCBIfam" id="TIGR00209">
    <property type="entry name" value="galT_1"/>
    <property type="match status" value="1"/>
</dbReference>
<feature type="compositionally biased region" description="Basic and acidic residues" evidence="12">
    <location>
        <begin position="20"/>
        <end position="35"/>
    </location>
</feature>
<dbReference type="PANTHER" id="PTHR42763:SF1">
    <property type="entry name" value="UDP-GLUCOSE--HEXOSE-1-PHOSPHATE URIDYLYLTRANSFERASE"/>
    <property type="match status" value="1"/>
</dbReference>
<feature type="domain" description="Galactose-1-phosphate uridyl transferase N-terminal" evidence="13">
    <location>
        <begin position="3"/>
        <end position="176"/>
    </location>
</feature>
<dbReference type="InterPro" id="IPR005850">
    <property type="entry name" value="GalP_Utransf_C"/>
</dbReference>
<dbReference type="Proteomes" id="UP000425916">
    <property type="component" value="Chromosome"/>
</dbReference>
<dbReference type="RefSeq" id="WP_156271545.1">
    <property type="nucleotide sequence ID" value="NZ_CP046244.1"/>
</dbReference>
<evidence type="ECO:0000256" key="8">
    <source>
        <dbReference type="NCBIfam" id="TIGR00209"/>
    </source>
</evidence>
<dbReference type="EC" id="2.7.7.12" evidence="8"/>
<evidence type="ECO:0000256" key="1">
    <source>
        <dbReference type="ARBA" id="ARBA00010951"/>
    </source>
</evidence>
<dbReference type="Pfam" id="PF01087">
    <property type="entry name" value="GalP_UDP_transf"/>
    <property type="match status" value="1"/>
</dbReference>
<protein>
    <recommendedName>
        <fullName evidence="8">Galactose-1-phosphate uridylyltransferase</fullName>
        <ecNumber evidence="8">2.7.7.12</ecNumber>
    </recommendedName>
</protein>
<keyword evidence="11" id="KW-0408">Iron</keyword>
<dbReference type="Gene3D" id="3.30.428.10">
    <property type="entry name" value="HIT-like"/>
    <property type="match status" value="2"/>
</dbReference>
<evidence type="ECO:0000256" key="10">
    <source>
        <dbReference type="PIRSR" id="PIRSR000808-3"/>
    </source>
</evidence>
<feature type="binding site" evidence="10">
    <location>
        <position position="40"/>
    </location>
    <ligand>
        <name>Zn(2+)</name>
        <dbReference type="ChEBI" id="CHEBI:29105"/>
    </ligand>
</feature>
<evidence type="ECO:0000256" key="9">
    <source>
        <dbReference type="PIRSR" id="PIRSR000808-1"/>
    </source>
</evidence>
<dbReference type="GO" id="GO:0006012">
    <property type="term" value="P:galactose metabolic process"/>
    <property type="evidence" value="ECO:0007669"/>
    <property type="project" value="UniProtKB-UniRule"/>
</dbReference>
<feature type="binding site" evidence="11">
    <location>
        <position position="292"/>
    </location>
    <ligand>
        <name>Fe cation</name>
        <dbReference type="ChEBI" id="CHEBI:24875"/>
    </ligand>
</feature>
<evidence type="ECO:0000259" key="14">
    <source>
        <dbReference type="Pfam" id="PF02744"/>
    </source>
</evidence>
<keyword evidence="2 15" id="KW-0808">Transferase</keyword>
<evidence type="ECO:0000313" key="16">
    <source>
        <dbReference type="Proteomes" id="UP000425916"/>
    </source>
</evidence>
<comment type="cofactor">
    <cofactor evidence="11">
        <name>Fe cation</name>
        <dbReference type="ChEBI" id="CHEBI:24875"/>
    </cofactor>
    <text evidence="11">Binds 1 Fe cation per subunit.</text>
</comment>
<evidence type="ECO:0000256" key="4">
    <source>
        <dbReference type="ARBA" id="ARBA00022723"/>
    </source>
</evidence>
<dbReference type="AlphaFoldDB" id="A0A6I5ZMM6"/>
<dbReference type="GO" id="GO:0008270">
    <property type="term" value="F:zinc ion binding"/>
    <property type="evidence" value="ECO:0007669"/>
    <property type="project" value="InterPro"/>
</dbReference>
<proteinExistence type="inferred from homology"/>
<dbReference type="PIRSF" id="PIRSF000808">
    <property type="entry name" value="GalT"/>
    <property type="match status" value="1"/>
</dbReference>
<dbReference type="PANTHER" id="PTHR42763">
    <property type="entry name" value="ADP-GLUCOSE PHOSPHORYLASE"/>
    <property type="match status" value="1"/>
</dbReference>
<evidence type="ECO:0000256" key="7">
    <source>
        <dbReference type="ARBA" id="ARBA00023277"/>
    </source>
</evidence>
<dbReference type="InterPro" id="IPR036265">
    <property type="entry name" value="HIT-like_sf"/>
</dbReference>
<evidence type="ECO:0000256" key="2">
    <source>
        <dbReference type="ARBA" id="ARBA00022679"/>
    </source>
</evidence>
<dbReference type="InterPro" id="IPR001937">
    <property type="entry name" value="GalP_UDPtransf1"/>
</dbReference>
<feature type="region of interest" description="Disordered" evidence="12">
    <location>
        <begin position="20"/>
        <end position="45"/>
    </location>
</feature>
<keyword evidence="7" id="KW-0119">Carbohydrate metabolism</keyword>
<dbReference type="InterPro" id="IPR053177">
    <property type="entry name" value="ADP-glucose_phosphorylase"/>
</dbReference>
<evidence type="ECO:0000256" key="3">
    <source>
        <dbReference type="ARBA" id="ARBA00022695"/>
    </source>
</evidence>
<feature type="binding site" evidence="10">
    <location>
        <position position="43"/>
    </location>
    <ligand>
        <name>Zn(2+)</name>
        <dbReference type="ChEBI" id="CHEBI:29105"/>
    </ligand>
</feature>
<dbReference type="Pfam" id="PF02744">
    <property type="entry name" value="GalP_UDP_tr_C"/>
    <property type="match status" value="1"/>
</dbReference>
<dbReference type="InterPro" id="IPR005849">
    <property type="entry name" value="GalP_Utransf_N"/>
</dbReference>
<feature type="binding site" evidence="11">
    <location>
        <position position="294"/>
    </location>
    <ligand>
        <name>Fe cation</name>
        <dbReference type="ChEBI" id="CHEBI:24875"/>
    </ligand>
</feature>
<dbReference type="SUPFAM" id="SSF54197">
    <property type="entry name" value="HIT-like"/>
    <property type="match status" value="2"/>
</dbReference>
<accession>A0A6I5ZMM6</accession>
<feature type="binding site" evidence="11">
    <location>
        <position position="280"/>
    </location>
    <ligand>
        <name>Fe cation</name>
        <dbReference type="ChEBI" id="CHEBI:24875"/>
    </ligand>
</feature>
<gene>
    <name evidence="15" type="primary">galT</name>
    <name evidence="15" type="ORF">MGLY_04440</name>
</gene>
<keyword evidence="5 10" id="KW-0862">Zinc</keyword>
<reference evidence="15 16" key="1">
    <citation type="submission" date="2019-11" db="EMBL/GenBank/DDBJ databases">
        <title>Genome sequence of Moorella glycerini DSM11254.</title>
        <authorList>
            <person name="Poehlein A."/>
            <person name="Boeer T."/>
            <person name="Daniel R."/>
        </authorList>
    </citation>
    <scope>NUCLEOTIDE SEQUENCE [LARGE SCALE GENOMIC DNA]</scope>
    <source>
        <strain evidence="15 16">DSM 11254</strain>
    </source>
</reference>
<evidence type="ECO:0000256" key="12">
    <source>
        <dbReference type="SAM" id="MobiDB-lite"/>
    </source>
</evidence>
<evidence type="ECO:0000313" key="15">
    <source>
        <dbReference type="EMBL" id="QGP91120.1"/>
    </source>
</evidence>
<name>A0A6I5ZMM6_9FIRM</name>
<organism evidence="15 16">
    <name type="scientific">Neomoorella glycerini</name>
    <dbReference type="NCBI Taxonomy" id="55779"/>
    <lineage>
        <taxon>Bacteria</taxon>
        <taxon>Bacillati</taxon>
        <taxon>Bacillota</taxon>
        <taxon>Clostridia</taxon>
        <taxon>Neomoorellales</taxon>
        <taxon>Neomoorellaceae</taxon>
        <taxon>Neomoorella</taxon>
    </lineage>
</organism>
<evidence type="ECO:0000256" key="6">
    <source>
        <dbReference type="ARBA" id="ARBA00023144"/>
    </source>
</evidence>
<dbReference type="EMBL" id="CP046244">
    <property type="protein sequence ID" value="QGP91120.1"/>
    <property type="molecule type" value="Genomic_DNA"/>
</dbReference>
<sequence length="344" mass="39052">MPELRQDPVSQRWVIIATERAKRPSDFKPPHKEKNGNANCPFCPGHEKETPPEVLAFRAASTEPDTPGWQVRVVPNKYAALTASGEVGRESKGIYQTMTGTGVHEVIIEGPDHDTFFSALAPEHAVQVLKAWRQRYLQLKRDKRLQYIQLFKNHGPTAGASLEHPHSQLIATPLVPAAVNREMARLKAYWQEKESCLFCDLIEAELETGARVVAFNKEFLAFCPFASRFPMEMWIMPRRHQASFGACEDEQLEQLAAILQDVLDRLEKAANDPPFNLVLHTAPLRQEDSIYHWHFELLPRLTIVAGFEWGTDMYINPTPPEIAAQSLNEIKLDQESQAEANRRV</sequence>
<dbReference type="UniPathway" id="UPA00214"/>
<evidence type="ECO:0000259" key="13">
    <source>
        <dbReference type="Pfam" id="PF01087"/>
    </source>
</evidence>
<dbReference type="GO" id="GO:0008108">
    <property type="term" value="F:UDP-glucose:hexose-1-phosphate uridylyltransferase activity"/>
    <property type="evidence" value="ECO:0007669"/>
    <property type="project" value="UniProtKB-UniRule"/>
</dbReference>
<feature type="binding site" evidence="11">
    <location>
        <position position="182"/>
    </location>
    <ligand>
        <name>Fe cation</name>
        <dbReference type="ChEBI" id="CHEBI:24875"/>
    </ligand>
</feature>
<feature type="binding site" evidence="10">
    <location>
        <position position="113"/>
    </location>
    <ligand>
        <name>Zn(2+)</name>
        <dbReference type="ChEBI" id="CHEBI:29105"/>
    </ligand>
</feature>
<keyword evidence="16" id="KW-1185">Reference proteome</keyword>
<feature type="active site" description="Tele-UMP-histidine intermediate" evidence="9">
    <location>
        <position position="166"/>
    </location>
</feature>
<keyword evidence="3 15" id="KW-0548">Nucleotidyltransferase</keyword>
<evidence type="ECO:0000256" key="5">
    <source>
        <dbReference type="ARBA" id="ARBA00022833"/>
    </source>
</evidence>
<keyword evidence="4 10" id="KW-0479">Metal-binding</keyword>
<feature type="domain" description="Galactose-1-phosphate uridyl transferase C-terminal" evidence="14">
    <location>
        <begin position="185"/>
        <end position="297"/>
    </location>
</feature>